<dbReference type="STRING" id="35608.A0A2U1MIR3"/>
<dbReference type="PANTHER" id="PTHR22762:SF133">
    <property type="entry name" value="P-TYPE DOMAIN-CONTAINING PROTEIN"/>
    <property type="match status" value="1"/>
</dbReference>
<comment type="caution">
    <text evidence="3">The sequence shown here is derived from an EMBL/GenBank/DDBJ whole genome shotgun (WGS) entry which is preliminary data.</text>
</comment>
<keyword evidence="4" id="KW-1185">Reference proteome</keyword>
<reference evidence="3 4" key="1">
    <citation type="journal article" date="2018" name="Mol. Plant">
        <title>The genome of Artemisia annua provides insight into the evolution of Asteraceae family and artemisinin biosynthesis.</title>
        <authorList>
            <person name="Shen Q."/>
            <person name="Zhang L."/>
            <person name="Liao Z."/>
            <person name="Wang S."/>
            <person name="Yan T."/>
            <person name="Shi P."/>
            <person name="Liu M."/>
            <person name="Fu X."/>
            <person name="Pan Q."/>
            <person name="Wang Y."/>
            <person name="Lv Z."/>
            <person name="Lu X."/>
            <person name="Zhang F."/>
            <person name="Jiang W."/>
            <person name="Ma Y."/>
            <person name="Chen M."/>
            <person name="Hao X."/>
            <person name="Li L."/>
            <person name="Tang Y."/>
            <person name="Lv G."/>
            <person name="Zhou Y."/>
            <person name="Sun X."/>
            <person name="Brodelius P.E."/>
            <person name="Rose J.K.C."/>
            <person name="Tang K."/>
        </authorList>
    </citation>
    <scope>NUCLEOTIDE SEQUENCE [LARGE SCALE GENOMIC DNA]</scope>
    <source>
        <strain evidence="4">cv. Huhao1</strain>
        <tissue evidence="3">Leaf</tissue>
    </source>
</reference>
<name>A0A2U1MIR3_ARTAN</name>
<dbReference type="InterPro" id="IPR000322">
    <property type="entry name" value="Glyco_hydro_31_TIM"/>
</dbReference>
<evidence type="ECO:0000259" key="2">
    <source>
        <dbReference type="Pfam" id="PF01055"/>
    </source>
</evidence>
<protein>
    <recommendedName>
        <fullName evidence="2">Glycoside hydrolase family 31 TIM barrel domain-containing protein</fullName>
    </recommendedName>
</protein>
<organism evidence="3 4">
    <name type="scientific">Artemisia annua</name>
    <name type="common">Sweet wormwood</name>
    <dbReference type="NCBI Taxonomy" id="35608"/>
    <lineage>
        <taxon>Eukaryota</taxon>
        <taxon>Viridiplantae</taxon>
        <taxon>Streptophyta</taxon>
        <taxon>Embryophyta</taxon>
        <taxon>Tracheophyta</taxon>
        <taxon>Spermatophyta</taxon>
        <taxon>Magnoliopsida</taxon>
        <taxon>eudicotyledons</taxon>
        <taxon>Gunneridae</taxon>
        <taxon>Pentapetalae</taxon>
        <taxon>asterids</taxon>
        <taxon>campanulids</taxon>
        <taxon>Asterales</taxon>
        <taxon>Asteraceae</taxon>
        <taxon>Asteroideae</taxon>
        <taxon>Anthemideae</taxon>
        <taxon>Artemisiinae</taxon>
        <taxon>Artemisia</taxon>
    </lineage>
</organism>
<dbReference type="OrthoDB" id="1334205at2759"/>
<dbReference type="Pfam" id="PF01055">
    <property type="entry name" value="Glyco_hydro_31_2nd"/>
    <property type="match status" value="1"/>
</dbReference>
<dbReference type="Proteomes" id="UP000245207">
    <property type="component" value="Unassembled WGS sequence"/>
</dbReference>
<feature type="domain" description="Glycoside hydrolase family 31 TIM barrel" evidence="2">
    <location>
        <begin position="84"/>
        <end position="120"/>
    </location>
</feature>
<dbReference type="PANTHER" id="PTHR22762">
    <property type="entry name" value="ALPHA-GLUCOSIDASE"/>
    <property type="match status" value="1"/>
</dbReference>
<keyword evidence="1" id="KW-0378">Hydrolase</keyword>
<dbReference type="Gene3D" id="3.20.20.80">
    <property type="entry name" value="Glycosidases"/>
    <property type="match status" value="1"/>
</dbReference>
<sequence>MEFWVFLPDPSCSPKLRPSPSLRLGRSIFLSAGATLLCEETVFENLLYYCGVGVCKKLLSKKNIQDSLLVASVRKKQDICDMVALLDSGLFGIPMVGADICAFSQNTTKELCQRWIQAGPLLARGMEDVIFQQIVDSVATMTVRWPSHALQHHYSY</sequence>
<evidence type="ECO:0000256" key="1">
    <source>
        <dbReference type="RuleBase" id="RU361185"/>
    </source>
</evidence>
<gene>
    <name evidence="3" type="ORF">CTI12_AA375960</name>
</gene>
<dbReference type="EMBL" id="PKPP01005180">
    <property type="protein sequence ID" value="PWA61114.1"/>
    <property type="molecule type" value="Genomic_DNA"/>
</dbReference>
<dbReference type="AlphaFoldDB" id="A0A2U1MIR3"/>
<keyword evidence="1" id="KW-0326">Glycosidase</keyword>
<dbReference type="GO" id="GO:0004553">
    <property type="term" value="F:hydrolase activity, hydrolyzing O-glycosyl compounds"/>
    <property type="evidence" value="ECO:0007669"/>
    <property type="project" value="InterPro"/>
</dbReference>
<evidence type="ECO:0000313" key="3">
    <source>
        <dbReference type="EMBL" id="PWA61114.1"/>
    </source>
</evidence>
<comment type="similarity">
    <text evidence="1">Belongs to the glycosyl hydrolase 31 family.</text>
</comment>
<proteinExistence type="inferred from homology"/>
<evidence type="ECO:0000313" key="4">
    <source>
        <dbReference type="Proteomes" id="UP000245207"/>
    </source>
</evidence>
<dbReference type="GO" id="GO:0005975">
    <property type="term" value="P:carbohydrate metabolic process"/>
    <property type="evidence" value="ECO:0007669"/>
    <property type="project" value="InterPro"/>
</dbReference>
<accession>A0A2U1MIR3</accession>